<gene>
    <name evidence="5" type="ORF">AMORRO_LOCUS7011</name>
</gene>
<accession>A0A9N9C1B7</accession>
<evidence type="ECO:0000313" key="5">
    <source>
        <dbReference type="EMBL" id="CAG8583392.1"/>
    </source>
</evidence>
<keyword evidence="2" id="KW-0812">Transmembrane</keyword>
<name>A0A9N9C1B7_9GLOM</name>
<evidence type="ECO:0000259" key="4">
    <source>
        <dbReference type="PROSITE" id="PS50188"/>
    </source>
</evidence>
<dbReference type="AlphaFoldDB" id="A0A9N9C1B7"/>
<evidence type="ECO:0000256" key="2">
    <source>
        <dbReference type="SAM" id="Phobius"/>
    </source>
</evidence>
<comment type="caution">
    <text evidence="5">The sequence shown here is derived from an EMBL/GenBank/DDBJ whole genome shotgun (WGS) entry which is preliminary data.</text>
</comment>
<dbReference type="InterPro" id="IPR003877">
    <property type="entry name" value="SPRY_dom"/>
</dbReference>
<dbReference type="PANTHER" id="PTHR12864">
    <property type="entry name" value="RAN BINDING PROTEIN 9-RELATED"/>
    <property type="match status" value="1"/>
</dbReference>
<dbReference type="InterPro" id="IPR043136">
    <property type="entry name" value="B30.2/SPRY_sf"/>
</dbReference>
<keyword evidence="6" id="KW-1185">Reference proteome</keyword>
<dbReference type="PROSITE" id="PS50188">
    <property type="entry name" value="B302_SPRY"/>
    <property type="match status" value="1"/>
</dbReference>
<dbReference type="SMART" id="SM00449">
    <property type="entry name" value="SPRY"/>
    <property type="match status" value="1"/>
</dbReference>
<dbReference type="SUPFAM" id="SSF49899">
    <property type="entry name" value="Concanavalin A-like lectins/glucanases"/>
    <property type="match status" value="1"/>
</dbReference>
<feature type="region of interest" description="Disordered" evidence="1">
    <location>
        <begin position="141"/>
        <end position="174"/>
    </location>
</feature>
<dbReference type="InterPro" id="IPR013320">
    <property type="entry name" value="ConA-like_dom_sf"/>
</dbReference>
<evidence type="ECO:0000313" key="6">
    <source>
        <dbReference type="Proteomes" id="UP000789342"/>
    </source>
</evidence>
<proteinExistence type="predicted"/>
<reference evidence="5" key="1">
    <citation type="submission" date="2021-06" db="EMBL/GenBank/DDBJ databases">
        <authorList>
            <person name="Kallberg Y."/>
            <person name="Tangrot J."/>
            <person name="Rosling A."/>
        </authorList>
    </citation>
    <scope>NUCLEOTIDE SEQUENCE</scope>
    <source>
        <strain evidence="5">CL551</strain>
    </source>
</reference>
<dbReference type="EMBL" id="CAJVPV010005031">
    <property type="protein sequence ID" value="CAG8583392.1"/>
    <property type="molecule type" value="Genomic_DNA"/>
</dbReference>
<feature type="chain" id="PRO_5040188962" evidence="3">
    <location>
        <begin position="34"/>
        <end position="423"/>
    </location>
</feature>
<evidence type="ECO:0000256" key="3">
    <source>
        <dbReference type="SAM" id="SignalP"/>
    </source>
</evidence>
<dbReference type="Proteomes" id="UP000789342">
    <property type="component" value="Unassembled WGS sequence"/>
</dbReference>
<sequence length="423" mass="47466">MTIHYAHATFWRNFRHCLILCIYVIVTSRLSLARCGTSSDGDRQPEDKLGEFELDGYRYRPRGRISWVVADEEGSGSGGCNSLCIIAVTLSIIVLISLIIMCIVCIRKSREKVDVGQRAIKTETPPRSSIINYLPRFLQGSSRTKVTSSPPETDTANDEADNFSIQYPPLNDTPTTEEITEIRRLGGAKAWEWVLEEQFLAQQVVSLEKERNILRFQKRQIVMVQTNYPCFVPKAEGDVLYQLPFEVPKSAVERGGQVLHYFEITVIENPEGSDTNIAIGLATKPYPSYRLPGWNIHSVSYNSIDGRKFNDSIGQKYADAWDTGDTIGCGYTPDVGNVFFTKNGKFLGNAFLRLFHIWYPTVGATGPCTLKINFGDDHESKFSYESARGYGPGGPLLMSERRRRLSRRHSSGIFNNISTGESA</sequence>
<feature type="transmembrane region" description="Helical" evidence="2">
    <location>
        <begin position="85"/>
        <end position="106"/>
    </location>
</feature>
<keyword evidence="2" id="KW-1133">Transmembrane helix</keyword>
<protein>
    <submittedName>
        <fullName evidence="5">16854_t:CDS:1</fullName>
    </submittedName>
</protein>
<dbReference type="InterPro" id="IPR050618">
    <property type="entry name" value="Ubq-SigPath_Reg"/>
</dbReference>
<keyword evidence="2" id="KW-0472">Membrane</keyword>
<organism evidence="5 6">
    <name type="scientific">Acaulospora morrowiae</name>
    <dbReference type="NCBI Taxonomy" id="94023"/>
    <lineage>
        <taxon>Eukaryota</taxon>
        <taxon>Fungi</taxon>
        <taxon>Fungi incertae sedis</taxon>
        <taxon>Mucoromycota</taxon>
        <taxon>Glomeromycotina</taxon>
        <taxon>Glomeromycetes</taxon>
        <taxon>Diversisporales</taxon>
        <taxon>Acaulosporaceae</taxon>
        <taxon>Acaulospora</taxon>
    </lineage>
</organism>
<dbReference type="InterPro" id="IPR001870">
    <property type="entry name" value="B30.2/SPRY"/>
</dbReference>
<evidence type="ECO:0000256" key="1">
    <source>
        <dbReference type="SAM" id="MobiDB-lite"/>
    </source>
</evidence>
<feature type="domain" description="B30.2/SPRY" evidence="4">
    <location>
        <begin position="173"/>
        <end position="379"/>
    </location>
</feature>
<dbReference type="Pfam" id="PF00622">
    <property type="entry name" value="SPRY"/>
    <property type="match status" value="1"/>
</dbReference>
<dbReference type="OrthoDB" id="258495at2759"/>
<feature type="compositionally biased region" description="Polar residues" evidence="1">
    <location>
        <begin position="141"/>
        <end position="154"/>
    </location>
</feature>
<feature type="signal peptide" evidence="3">
    <location>
        <begin position="1"/>
        <end position="33"/>
    </location>
</feature>
<dbReference type="Gene3D" id="2.60.120.920">
    <property type="match status" value="1"/>
</dbReference>
<keyword evidence="3" id="KW-0732">Signal</keyword>